<evidence type="ECO:0000313" key="4">
    <source>
        <dbReference type="Proteomes" id="UP000823388"/>
    </source>
</evidence>
<reference evidence="3" key="1">
    <citation type="submission" date="2020-05" db="EMBL/GenBank/DDBJ databases">
        <title>WGS assembly of Panicum virgatum.</title>
        <authorList>
            <person name="Lovell J.T."/>
            <person name="Jenkins J."/>
            <person name="Shu S."/>
            <person name="Juenger T.E."/>
            <person name="Schmutz J."/>
        </authorList>
    </citation>
    <scope>NUCLEOTIDE SEQUENCE</scope>
    <source>
        <strain evidence="3">AP13</strain>
    </source>
</reference>
<keyword evidence="4" id="KW-1185">Reference proteome</keyword>
<gene>
    <name evidence="3" type="ORF">PVAP13_3NG229000</name>
</gene>
<keyword evidence="2" id="KW-0472">Membrane</keyword>
<dbReference type="Proteomes" id="UP000823388">
    <property type="component" value="Chromosome 3N"/>
</dbReference>
<protein>
    <recommendedName>
        <fullName evidence="5">UspA domain-containing protein</fullName>
    </recommendedName>
</protein>
<feature type="region of interest" description="Disordered" evidence="1">
    <location>
        <begin position="69"/>
        <end position="114"/>
    </location>
</feature>
<accession>A0A8T0UKD1</accession>
<evidence type="ECO:0000256" key="2">
    <source>
        <dbReference type="SAM" id="Phobius"/>
    </source>
</evidence>
<feature type="compositionally biased region" description="Gly residues" evidence="1">
    <location>
        <begin position="84"/>
        <end position="95"/>
    </location>
</feature>
<keyword evidence="2" id="KW-1133">Transmembrane helix</keyword>
<sequence>MPAHGNDLITQLCSPPALACHFTPLQSSLHHLTSSLDLKLNRLQALLHTSAMARPLRSFCLHRIRSGGGSAAPTAAPPSICGAKEGGSSDGGSGEGKSLKGEEEDEEAKKKGGSEAVAVVVGRKVMVAADGGSEEARTALHWALSHAVRPCDTLVLLDVVRGGGGGSSKNRRDPRGCQHLEAMRSICQAKRPEISVISFEAECCKNLAVCMCDRRGRKHFHFLKKHKGEVGGDFLASACSFWLILVTKYFSWGQFYLSLVGLLGIIEVNVVSSTVYIIEKNIGTIYKTS</sequence>
<dbReference type="PANTHER" id="PTHR47000">
    <property type="entry name" value="ADENINE NUCLEOTIDE ALPHA HYDROLASES-LIKE SUPERFAMILY PROTEIN"/>
    <property type="match status" value="1"/>
</dbReference>
<evidence type="ECO:0008006" key="5">
    <source>
        <dbReference type="Google" id="ProtNLM"/>
    </source>
</evidence>
<dbReference type="AlphaFoldDB" id="A0A8T0UKD1"/>
<dbReference type="Gene3D" id="3.40.50.620">
    <property type="entry name" value="HUPs"/>
    <property type="match status" value="1"/>
</dbReference>
<evidence type="ECO:0000256" key="1">
    <source>
        <dbReference type="SAM" id="MobiDB-lite"/>
    </source>
</evidence>
<dbReference type="EMBL" id="CM029042">
    <property type="protein sequence ID" value="KAG2620979.1"/>
    <property type="molecule type" value="Genomic_DNA"/>
</dbReference>
<name>A0A8T0UKD1_PANVG</name>
<keyword evidence="2" id="KW-0812">Transmembrane</keyword>
<comment type="caution">
    <text evidence="3">The sequence shown here is derived from an EMBL/GenBank/DDBJ whole genome shotgun (WGS) entry which is preliminary data.</text>
</comment>
<feature type="compositionally biased region" description="Basic and acidic residues" evidence="1">
    <location>
        <begin position="97"/>
        <end position="113"/>
    </location>
</feature>
<evidence type="ECO:0000313" key="3">
    <source>
        <dbReference type="EMBL" id="KAG2620979.1"/>
    </source>
</evidence>
<dbReference type="InterPro" id="IPR014729">
    <property type="entry name" value="Rossmann-like_a/b/a_fold"/>
</dbReference>
<feature type="compositionally biased region" description="Low complexity" evidence="1">
    <location>
        <begin position="71"/>
        <end position="83"/>
    </location>
</feature>
<feature type="transmembrane region" description="Helical" evidence="2">
    <location>
        <begin position="256"/>
        <end position="278"/>
    </location>
</feature>
<dbReference type="PANTHER" id="PTHR47000:SF1">
    <property type="entry name" value="ADENINE NUCLEOTIDE ALPHA HYDROLASES-LIKE SUPERFAMILY PROTEIN"/>
    <property type="match status" value="1"/>
</dbReference>
<proteinExistence type="predicted"/>
<organism evidence="3 4">
    <name type="scientific">Panicum virgatum</name>
    <name type="common">Blackwell switchgrass</name>
    <dbReference type="NCBI Taxonomy" id="38727"/>
    <lineage>
        <taxon>Eukaryota</taxon>
        <taxon>Viridiplantae</taxon>
        <taxon>Streptophyta</taxon>
        <taxon>Embryophyta</taxon>
        <taxon>Tracheophyta</taxon>
        <taxon>Spermatophyta</taxon>
        <taxon>Magnoliopsida</taxon>
        <taxon>Liliopsida</taxon>
        <taxon>Poales</taxon>
        <taxon>Poaceae</taxon>
        <taxon>PACMAD clade</taxon>
        <taxon>Panicoideae</taxon>
        <taxon>Panicodae</taxon>
        <taxon>Paniceae</taxon>
        <taxon>Panicinae</taxon>
        <taxon>Panicum</taxon>
        <taxon>Panicum sect. Hiantes</taxon>
    </lineage>
</organism>